<dbReference type="EMBL" id="AXDT01000042">
    <property type="protein sequence ID" value="ERT14078.1"/>
    <property type="molecule type" value="Genomic_DNA"/>
</dbReference>
<feature type="domain" description="Phage tail protein C-terminal" evidence="1">
    <location>
        <begin position="333"/>
        <end position="475"/>
    </location>
</feature>
<organism evidence="2 3">
    <name type="scientific">Photorhabdus temperata J3</name>
    <dbReference type="NCBI Taxonomy" id="1389415"/>
    <lineage>
        <taxon>Bacteria</taxon>
        <taxon>Pseudomonadati</taxon>
        <taxon>Pseudomonadota</taxon>
        <taxon>Gammaproteobacteria</taxon>
        <taxon>Enterobacterales</taxon>
        <taxon>Morganellaceae</taxon>
        <taxon>Photorhabdus</taxon>
    </lineage>
</organism>
<evidence type="ECO:0000259" key="1">
    <source>
        <dbReference type="Pfam" id="PF25670"/>
    </source>
</evidence>
<dbReference type="AlphaFoldDB" id="U7R1Z1"/>
<protein>
    <recommendedName>
        <fullName evidence="1">Phage tail protein C-terminal domain-containing protein</fullName>
    </recommendedName>
</protein>
<dbReference type="PATRIC" id="fig|1389415.4.peg.1071"/>
<sequence>MSSYNTGTISIAANSDIATGTNTKWKDNKFGVAPAQTILIKVGNAFKLSAIKNVNSDTELVLIDKFPDAVSNATYFIQTSVPDTYSDAARKVTAQLGYTDELLFNLNKWMTENGVVTVVTPEGKTIQLKSINALASDISNRLTKDQNGADIPNKSKFIKNLGLAETVERANNAVPKSGGTLTGPLSVPKISVDAQNKQRTTIISTNDTGESVIANYFNALVLKSGSVSYSNKDLAFQADTINTKPAVVVWKSTSSTIDNFDNVPSNSTYFGYIDSVKNAPPFPGTGIKFSGGFNGYDVMLHSTYYGAAGLCHRTRNGDNGQWSPWHTIWSTSNAQPDGNGFLKQSSPIIEIHPSGEFATNEESEGAEVTKESTGIYHISNVCGYNTDMGWGVHGGISVPKDNNNLELIFVDDRVQSDGSIIIETFHRQHAHLPTRFQNWRLKCIDANNERVFYKDGEPCDIPEHCRLDVRVQMPEDSVWNVKQREMQDHHQKELEQ</sequence>
<dbReference type="RefSeq" id="WP_023044006.1">
    <property type="nucleotide sequence ID" value="NZ_AXDT01000042.1"/>
</dbReference>
<comment type="caution">
    <text evidence="2">The sequence shown here is derived from an EMBL/GenBank/DDBJ whole genome shotgun (WGS) entry which is preliminary data.</text>
</comment>
<accession>U7R1Z1</accession>
<reference evidence="2 3" key="1">
    <citation type="submission" date="2013-10" db="EMBL/GenBank/DDBJ databases">
        <title>Whole Genome Shotgun Sequence of Photorhabdus temperata J3.</title>
        <authorList>
            <person name="Park G.-S."/>
            <person name="Hong S.-J."/>
            <person name="Shin J.-H."/>
        </authorList>
    </citation>
    <scope>NUCLEOTIDE SEQUENCE [LARGE SCALE GENOMIC DNA]</scope>
    <source>
        <strain evidence="2 3">J3</strain>
    </source>
</reference>
<keyword evidence="3" id="KW-1185">Reference proteome</keyword>
<dbReference type="Proteomes" id="UP000017133">
    <property type="component" value="Unassembled WGS sequence"/>
</dbReference>
<evidence type="ECO:0000313" key="3">
    <source>
        <dbReference type="Proteomes" id="UP000017133"/>
    </source>
</evidence>
<dbReference type="InterPro" id="IPR058008">
    <property type="entry name" value="Gp26_C"/>
</dbReference>
<evidence type="ECO:0000313" key="2">
    <source>
        <dbReference type="EMBL" id="ERT14078.1"/>
    </source>
</evidence>
<dbReference type="Pfam" id="PF25670">
    <property type="entry name" value="Phage_tail_C_2"/>
    <property type="match status" value="1"/>
</dbReference>
<name>U7R1Z1_PHOTE</name>
<gene>
    <name evidence="2" type="ORF">O185_05420</name>
</gene>
<proteinExistence type="predicted"/>